<evidence type="ECO:0000256" key="5">
    <source>
        <dbReference type="ARBA" id="ARBA00022777"/>
    </source>
</evidence>
<keyword evidence="3" id="KW-0597">Phosphoprotein</keyword>
<keyword evidence="4" id="KW-0808">Transferase</keyword>
<dbReference type="CDD" id="cd06225">
    <property type="entry name" value="HAMP"/>
    <property type="match status" value="1"/>
</dbReference>
<evidence type="ECO:0000256" key="3">
    <source>
        <dbReference type="ARBA" id="ARBA00022553"/>
    </source>
</evidence>
<reference evidence="10 11" key="1">
    <citation type="submission" date="2019-03" db="EMBL/GenBank/DDBJ databases">
        <authorList>
            <person name="Nijsse B."/>
        </authorList>
    </citation>
    <scope>NUCLEOTIDE SEQUENCE [LARGE SCALE GENOMIC DNA]</scope>
    <source>
        <strain evidence="10">Desulfoluna butyratoxydans MSL71</strain>
    </source>
</reference>
<comment type="catalytic activity">
    <reaction evidence="1">
        <text>ATP + protein L-histidine = ADP + protein N-phospho-L-histidine.</text>
        <dbReference type="EC" id="2.7.13.3"/>
    </reaction>
</comment>
<dbReference type="Pfam" id="PF13717">
    <property type="entry name" value="Zn_ribbon_4"/>
    <property type="match status" value="1"/>
</dbReference>
<proteinExistence type="predicted"/>
<evidence type="ECO:0000259" key="9">
    <source>
        <dbReference type="PROSITE" id="PS50885"/>
    </source>
</evidence>
<dbReference type="GO" id="GO:0005886">
    <property type="term" value="C:plasma membrane"/>
    <property type="evidence" value="ECO:0007669"/>
    <property type="project" value="TreeGrafter"/>
</dbReference>
<dbReference type="Proteomes" id="UP000507962">
    <property type="component" value="Unassembled WGS sequence"/>
</dbReference>
<organism evidence="10 11">
    <name type="scientific">Desulfoluna butyratoxydans</name>
    <dbReference type="NCBI Taxonomy" id="231438"/>
    <lineage>
        <taxon>Bacteria</taxon>
        <taxon>Pseudomonadati</taxon>
        <taxon>Thermodesulfobacteriota</taxon>
        <taxon>Desulfobacteria</taxon>
        <taxon>Desulfobacterales</taxon>
        <taxon>Desulfolunaceae</taxon>
        <taxon>Desulfoluna</taxon>
    </lineage>
</organism>
<keyword evidence="5" id="KW-0418">Kinase</keyword>
<dbReference type="Gene3D" id="6.10.340.10">
    <property type="match status" value="1"/>
</dbReference>
<evidence type="ECO:0000256" key="2">
    <source>
        <dbReference type="ARBA" id="ARBA00012438"/>
    </source>
</evidence>
<dbReference type="GO" id="GO:0000160">
    <property type="term" value="P:phosphorelay signal transduction system"/>
    <property type="evidence" value="ECO:0007669"/>
    <property type="project" value="UniProtKB-KW"/>
</dbReference>
<protein>
    <recommendedName>
        <fullName evidence="2">histidine kinase</fullName>
        <ecNumber evidence="2">2.7.13.3</ecNumber>
    </recommendedName>
</protein>
<keyword evidence="8" id="KW-1133">Transmembrane helix</keyword>
<name>A0A4U8YMM6_9BACT</name>
<dbReference type="SUPFAM" id="SSF158472">
    <property type="entry name" value="HAMP domain-like"/>
    <property type="match status" value="1"/>
</dbReference>
<evidence type="ECO:0000256" key="1">
    <source>
        <dbReference type="ARBA" id="ARBA00000085"/>
    </source>
</evidence>
<evidence type="ECO:0000256" key="7">
    <source>
        <dbReference type="SAM" id="MobiDB-lite"/>
    </source>
</evidence>
<feature type="transmembrane region" description="Helical" evidence="8">
    <location>
        <begin position="308"/>
        <end position="330"/>
    </location>
</feature>
<keyword evidence="8" id="KW-0472">Membrane</keyword>
<dbReference type="InterPro" id="IPR011723">
    <property type="entry name" value="Znf/thioredoxin_put"/>
</dbReference>
<accession>A0A4U8YMM6</accession>
<keyword evidence="11" id="KW-1185">Reference proteome</keyword>
<keyword evidence="6" id="KW-0902">Two-component regulatory system</keyword>
<dbReference type="PANTHER" id="PTHR45436">
    <property type="entry name" value="SENSOR HISTIDINE KINASE YKOH"/>
    <property type="match status" value="1"/>
</dbReference>
<dbReference type="EMBL" id="CAADHO010000004">
    <property type="protein sequence ID" value="VFQ44804.1"/>
    <property type="molecule type" value="Genomic_DNA"/>
</dbReference>
<dbReference type="AlphaFoldDB" id="A0A4U8YMM6"/>
<dbReference type="SMART" id="SM00304">
    <property type="entry name" value="HAMP"/>
    <property type="match status" value="1"/>
</dbReference>
<dbReference type="GO" id="GO:0004673">
    <property type="term" value="F:protein histidine kinase activity"/>
    <property type="evidence" value="ECO:0007669"/>
    <property type="project" value="UniProtKB-EC"/>
</dbReference>
<keyword evidence="8" id="KW-0812">Transmembrane</keyword>
<evidence type="ECO:0000313" key="11">
    <source>
        <dbReference type="Proteomes" id="UP000507962"/>
    </source>
</evidence>
<dbReference type="EC" id="2.7.13.3" evidence="2"/>
<dbReference type="InterPro" id="IPR050428">
    <property type="entry name" value="TCS_sensor_his_kinase"/>
</dbReference>
<feature type="domain" description="HAMP" evidence="9">
    <location>
        <begin position="332"/>
        <end position="384"/>
    </location>
</feature>
<feature type="region of interest" description="Disordered" evidence="7">
    <location>
        <begin position="50"/>
        <end position="94"/>
    </location>
</feature>
<sequence length="392" mass="44312">MIISCTHCGKTYSIKAQTLQSDRSKARCLACGNWFVINKQKEPLATATAPLTHEENQMLSGDLSPGTEPETPSFDTEPPAPMQGRISQSSPEDKLPGKGIGLTGKFILFSILPFLLVCAGSLWYFTQLVMPRMDTQVTETMSDAIWNIEQRHLREQSRSNARQVRQYLFRHPDLINRNFNRDIYFKKIAIKKIGTSGYTFLYERPRPGGIWRSWAHINPNIVGKDLSELKADQPDFNAFWSILTAVETKPSAEGFYLWQDKGQTSRWYLIVTKVRGTPYVTGTAFKAEEIEENVSLLRKQARQITTEALQGTLLAMGLGALLAASIFIFYGRRTTRRIIHLSEVADRISLGDLTIPVHVDSRDEIGELAEAISRMRDSISVAIKRLRSKNNR</sequence>
<dbReference type="PROSITE" id="PS50885">
    <property type="entry name" value="HAMP"/>
    <property type="match status" value="1"/>
</dbReference>
<evidence type="ECO:0000256" key="8">
    <source>
        <dbReference type="SAM" id="Phobius"/>
    </source>
</evidence>
<dbReference type="Pfam" id="PF00672">
    <property type="entry name" value="HAMP"/>
    <property type="match status" value="1"/>
</dbReference>
<evidence type="ECO:0000256" key="4">
    <source>
        <dbReference type="ARBA" id="ARBA00022679"/>
    </source>
</evidence>
<dbReference type="PANTHER" id="PTHR45436:SF5">
    <property type="entry name" value="SENSOR HISTIDINE KINASE TRCS"/>
    <property type="match status" value="1"/>
</dbReference>
<gene>
    <name evidence="10" type="ORF">MSL71_24610</name>
</gene>
<evidence type="ECO:0000313" key="10">
    <source>
        <dbReference type="EMBL" id="VFQ44804.1"/>
    </source>
</evidence>
<feature type="transmembrane region" description="Helical" evidence="8">
    <location>
        <begin position="106"/>
        <end position="125"/>
    </location>
</feature>
<evidence type="ECO:0000256" key="6">
    <source>
        <dbReference type="ARBA" id="ARBA00023012"/>
    </source>
</evidence>
<dbReference type="InterPro" id="IPR003660">
    <property type="entry name" value="HAMP_dom"/>
</dbReference>